<protein>
    <submittedName>
        <fullName evidence="1">Uncharacterized protein</fullName>
    </submittedName>
</protein>
<comment type="caution">
    <text evidence="1">The sequence shown here is derived from an EMBL/GenBank/DDBJ whole genome shotgun (WGS) entry which is preliminary data.</text>
</comment>
<proteinExistence type="predicted"/>
<organism evidence="1 2">
    <name type="scientific">Batillaria attramentaria</name>
    <dbReference type="NCBI Taxonomy" id="370345"/>
    <lineage>
        <taxon>Eukaryota</taxon>
        <taxon>Metazoa</taxon>
        <taxon>Spiralia</taxon>
        <taxon>Lophotrochozoa</taxon>
        <taxon>Mollusca</taxon>
        <taxon>Gastropoda</taxon>
        <taxon>Caenogastropoda</taxon>
        <taxon>Sorbeoconcha</taxon>
        <taxon>Cerithioidea</taxon>
        <taxon>Batillariidae</taxon>
        <taxon>Batillaria</taxon>
    </lineage>
</organism>
<accession>A0ABD0JZC2</accession>
<sequence length="121" mass="13386">MKSGNATMLSNSANNWRNANTKSCLIAIGGKNKTNKTYHPRLKMNDGSRKACWSSGGVNISQNSPPRSNEDGYLQAIVVVLAEITHRASHTVPWGVVHRSHIVHRSDLDLRTTFADMEDLE</sequence>
<gene>
    <name evidence="1" type="ORF">BaRGS_00028828</name>
</gene>
<evidence type="ECO:0000313" key="2">
    <source>
        <dbReference type="Proteomes" id="UP001519460"/>
    </source>
</evidence>
<dbReference type="EMBL" id="JACVVK020000292">
    <property type="protein sequence ID" value="KAK7479920.1"/>
    <property type="molecule type" value="Genomic_DNA"/>
</dbReference>
<dbReference type="AlphaFoldDB" id="A0ABD0JZC2"/>
<keyword evidence="2" id="KW-1185">Reference proteome</keyword>
<reference evidence="1 2" key="1">
    <citation type="journal article" date="2023" name="Sci. Data">
        <title>Genome assembly of the Korean intertidal mud-creeper Batillaria attramentaria.</title>
        <authorList>
            <person name="Patra A.K."/>
            <person name="Ho P.T."/>
            <person name="Jun S."/>
            <person name="Lee S.J."/>
            <person name="Kim Y."/>
            <person name="Won Y.J."/>
        </authorList>
    </citation>
    <scope>NUCLEOTIDE SEQUENCE [LARGE SCALE GENOMIC DNA]</scope>
    <source>
        <strain evidence="1">Wonlab-2016</strain>
    </source>
</reference>
<dbReference type="Proteomes" id="UP001519460">
    <property type="component" value="Unassembled WGS sequence"/>
</dbReference>
<name>A0ABD0JZC2_9CAEN</name>
<evidence type="ECO:0000313" key="1">
    <source>
        <dbReference type="EMBL" id="KAK7479920.1"/>
    </source>
</evidence>